<dbReference type="InterPro" id="IPR011701">
    <property type="entry name" value="MFS"/>
</dbReference>
<evidence type="ECO:0000256" key="2">
    <source>
        <dbReference type="ARBA" id="ARBA00022448"/>
    </source>
</evidence>
<feature type="transmembrane region" description="Helical" evidence="7">
    <location>
        <begin position="289"/>
        <end position="308"/>
    </location>
</feature>
<gene>
    <name evidence="9" type="ORF">D5S18_32760</name>
</gene>
<evidence type="ECO:0000256" key="5">
    <source>
        <dbReference type="ARBA" id="ARBA00022989"/>
    </source>
</evidence>
<feature type="transmembrane region" description="Helical" evidence="7">
    <location>
        <begin position="173"/>
        <end position="192"/>
    </location>
</feature>
<dbReference type="InterPro" id="IPR005829">
    <property type="entry name" value="Sugar_transporter_CS"/>
</dbReference>
<dbReference type="Gene3D" id="1.20.1250.20">
    <property type="entry name" value="MFS general substrate transporter like domains"/>
    <property type="match status" value="2"/>
</dbReference>
<accession>A0A3A4JRY0</accession>
<organism evidence="9 10">
    <name type="scientific">Nocardia panacis</name>
    <dbReference type="NCBI Taxonomy" id="2340916"/>
    <lineage>
        <taxon>Bacteria</taxon>
        <taxon>Bacillati</taxon>
        <taxon>Actinomycetota</taxon>
        <taxon>Actinomycetes</taxon>
        <taxon>Mycobacteriales</taxon>
        <taxon>Nocardiaceae</taxon>
        <taxon>Nocardia</taxon>
    </lineage>
</organism>
<dbReference type="GO" id="GO:0005886">
    <property type="term" value="C:plasma membrane"/>
    <property type="evidence" value="ECO:0007669"/>
    <property type="project" value="UniProtKB-SubCell"/>
</dbReference>
<feature type="transmembrane region" description="Helical" evidence="7">
    <location>
        <begin position="143"/>
        <end position="161"/>
    </location>
</feature>
<feature type="transmembrane region" description="Helical" evidence="7">
    <location>
        <begin position="33"/>
        <end position="57"/>
    </location>
</feature>
<evidence type="ECO:0000256" key="4">
    <source>
        <dbReference type="ARBA" id="ARBA00022692"/>
    </source>
</evidence>
<protein>
    <submittedName>
        <fullName evidence="9">MFS transporter</fullName>
    </submittedName>
</protein>
<evidence type="ECO:0000256" key="6">
    <source>
        <dbReference type="ARBA" id="ARBA00023136"/>
    </source>
</evidence>
<feature type="transmembrane region" description="Helical" evidence="7">
    <location>
        <begin position="223"/>
        <end position="246"/>
    </location>
</feature>
<evidence type="ECO:0000256" key="7">
    <source>
        <dbReference type="SAM" id="Phobius"/>
    </source>
</evidence>
<dbReference type="SUPFAM" id="SSF103473">
    <property type="entry name" value="MFS general substrate transporter"/>
    <property type="match status" value="1"/>
</dbReference>
<dbReference type="PROSITE" id="PS50850">
    <property type="entry name" value="MFS"/>
    <property type="match status" value="1"/>
</dbReference>
<dbReference type="InterPro" id="IPR020846">
    <property type="entry name" value="MFS_dom"/>
</dbReference>
<dbReference type="AlphaFoldDB" id="A0A3A4JRY0"/>
<name>A0A3A4JRY0_9NOCA</name>
<keyword evidence="3" id="KW-1003">Cell membrane</keyword>
<feature type="transmembrane region" description="Helical" evidence="7">
    <location>
        <begin position="258"/>
        <end position="277"/>
    </location>
</feature>
<keyword evidence="10" id="KW-1185">Reference proteome</keyword>
<feature type="transmembrane region" description="Helical" evidence="7">
    <location>
        <begin position="314"/>
        <end position="339"/>
    </location>
</feature>
<feature type="transmembrane region" description="Helical" evidence="7">
    <location>
        <begin position="379"/>
        <end position="404"/>
    </location>
</feature>
<dbReference type="GO" id="GO:0022857">
    <property type="term" value="F:transmembrane transporter activity"/>
    <property type="evidence" value="ECO:0007669"/>
    <property type="project" value="InterPro"/>
</dbReference>
<proteinExistence type="predicted"/>
<evidence type="ECO:0000313" key="10">
    <source>
        <dbReference type="Proteomes" id="UP000266677"/>
    </source>
</evidence>
<evidence type="ECO:0000256" key="3">
    <source>
        <dbReference type="ARBA" id="ARBA00022475"/>
    </source>
</evidence>
<evidence type="ECO:0000313" key="9">
    <source>
        <dbReference type="EMBL" id="RJO68451.1"/>
    </source>
</evidence>
<feature type="transmembrane region" description="Helical" evidence="7">
    <location>
        <begin position="69"/>
        <end position="87"/>
    </location>
</feature>
<dbReference type="PANTHER" id="PTHR43045">
    <property type="entry name" value="SHIKIMATE TRANSPORTER"/>
    <property type="match status" value="1"/>
</dbReference>
<dbReference type="InterPro" id="IPR036259">
    <property type="entry name" value="MFS_trans_sf"/>
</dbReference>
<dbReference type="EMBL" id="QZFU01000055">
    <property type="protein sequence ID" value="RJO68451.1"/>
    <property type="molecule type" value="Genomic_DNA"/>
</dbReference>
<reference evidence="9 10" key="1">
    <citation type="submission" date="2018-09" db="EMBL/GenBank/DDBJ databases">
        <title>YIM PH21274 draft genome.</title>
        <authorList>
            <person name="Miao C."/>
        </authorList>
    </citation>
    <scope>NUCLEOTIDE SEQUENCE [LARGE SCALE GENOMIC DNA]</scope>
    <source>
        <strain evidence="9 10">YIM PH 21724</strain>
    </source>
</reference>
<keyword evidence="6 7" id="KW-0472">Membrane</keyword>
<feature type="domain" description="Major facilitator superfamily (MFS) profile" evidence="8">
    <location>
        <begin position="1"/>
        <end position="408"/>
    </location>
</feature>
<comment type="subcellular location">
    <subcellularLocation>
        <location evidence="1">Cell membrane</location>
        <topology evidence="1">Multi-pass membrane protein</topology>
    </subcellularLocation>
</comment>
<dbReference type="OrthoDB" id="8953821at2"/>
<keyword evidence="2" id="KW-0813">Transport</keyword>
<comment type="caution">
    <text evidence="9">The sequence shown here is derived from an EMBL/GenBank/DDBJ whole genome shotgun (WGS) entry which is preliminary data.</text>
</comment>
<evidence type="ECO:0000259" key="8">
    <source>
        <dbReference type="PROSITE" id="PS50850"/>
    </source>
</evidence>
<keyword evidence="4 7" id="KW-0812">Transmembrane</keyword>
<dbReference type="Pfam" id="PF07690">
    <property type="entry name" value="MFS_1"/>
    <property type="match status" value="1"/>
</dbReference>
<sequence>MVGTTLEWYDFMLYGTASALIFSKQFFPTLSPAAGTLAAFSTFAVGFGARPLGGLIFGHFGDRIGRRSTLIASLLLMGLASTAIGLVPNYASIGVWAPVLLVALRLIQGVGLGGEGTGAVVLSMEYAPPGLRNRYASYPQMGTPGGLILANAIFLGVSALLPESAFLEWGWRIPFLLSAVLLLVGLLVRVGIEESPDFIAARTRGEVVAFPLRESLRLGPIRLLLILGAAVATGVVVYLFMAFTLTYGVKDLGLSRNYLLLAVIVAAVLWCASMPLWGALGDRFGTRWIFAIGLGALLVWCAVYFPLLDTGSRAAVWVALLGMGVVLPIGHSVGGIIIADLFPANVRYSGASLVVQASIVVGGFAPLIATALWESSGGSGWVTLFAVGTCAVSLLATIALFWLLPQPPMPSAPTSAAVSRVVTSSGGQPHTTAKS</sequence>
<keyword evidence="5 7" id="KW-1133">Transmembrane helix</keyword>
<dbReference type="Proteomes" id="UP000266677">
    <property type="component" value="Unassembled WGS sequence"/>
</dbReference>
<feature type="transmembrane region" description="Helical" evidence="7">
    <location>
        <begin position="93"/>
        <end position="122"/>
    </location>
</feature>
<evidence type="ECO:0000256" key="1">
    <source>
        <dbReference type="ARBA" id="ARBA00004651"/>
    </source>
</evidence>
<dbReference type="PROSITE" id="PS00217">
    <property type="entry name" value="SUGAR_TRANSPORT_2"/>
    <property type="match status" value="1"/>
</dbReference>
<dbReference type="PANTHER" id="PTHR43045:SF1">
    <property type="entry name" value="SHIKIMATE TRANSPORTER"/>
    <property type="match status" value="1"/>
</dbReference>
<feature type="transmembrane region" description="Helical" evidence="7">
    <location>
        <begin position="351"/>
        <end position="373"/>
    </location>
</feature>